<organism evidence="1 2">
    <name type="scientific">Flavobacterium crocinum</name>
    <dbReference type="NCBI Taxonomy" id="2183896"/>
    <lineage>
        <taxon>Bacteria</taxon>
        <taxon>Pseudomonadati</taxon>
        <taxon>Bacteroidota</taxon>
        <taxon>Flavobacteriia</taxon>
        <taxon>Flavobacteriales</taxon>
        <taxon>Flavobacteriaceae</taxon>
        <taxon>Flavobacterium</taxon>
    </lineage>
</organism>
<keyword evidence="2" id="KW-1185">Reference proteome</keyword>
<dbReference type="PROSITE" id="PS51257">
    <property type="entry name" value="PROKAR_LIPOPROTEIN"/>
    <property type="match status" value="1"/>
</dbReference>
<proteinExistence type="predicted"/>
<dbReference type="EMBL" id="CP029255">
    <property type="protein sequence ID" value="AWK04735.1"/>
    <property type="molecule type" value="Genomic_DNA"/>
</dbReference>
<accession>A0A2S1YKZ5</accession>
<reference evidence="1 2" key="1">
    <citation type="submission" date="2018-05" db="EMBL/GenBank/DDBJ databases">
        <title>Genome sequencing of Flavobacterium sp. HYN0056.</title>
        <authorList>
            <person name="Yi H."/>
            <person name="Baek C."/>
        </authorList>
    </citation>
    <scope>NUCLEOTIDE SEQUENCE [LARGE SCALE GENOMIC DNA]</scope>
    <source>
        <strain evidence="1 2">HYN0056</strain>
    </source>
</reference>
<protein>
    <submittedName>
        <fullName evidence="1">Uncharacterized protein</fullName>
    </submittedName>
</protein>
<gene>
    <name evidence="1" type="ORF">HYN56_11070</name>
</gene>
<dbReference type="AlphaFoldDB" id="A0A2S1YKZ5"/>
<dbReference type="RefSeq" id="WP_109192219.1">
    <property type="nucleotide sequence ID" value="NZ_CP029255.1"/>
</dbReference>
<sequence>MKNLIRIATILILFQGCYVQKNIKTGKIKINNSFEKFDGDKIYSEIKRNSSDTIYMYYRPDSFTIIDKDGNRLIEYHKFLGDKFGYFGYDYSKDPLIGIFREFYSNKNIETKGIYCWFGFKMGKWYTFSQEGNLLSVEDFDDGYNFNADKVFLYCKKNNIPLEKGGYFKTFYPYKTKIRKFKSDTKNYWIIDYPDYEKQMDITIQIDALDGNILKRSEKPFYIGE</sequence>
<evidence type="ECO:0000313" key="1">
    <source>
        <dbReference type="EMBL" id="AWK04735.1"/>
    </source>
</evidence>
<dbReference type="KEGG" id="fcr:HYN56_11070"/>
<dbReference type="Proteomes" id="UP000245250">
    <property type="component" value="Chromosome"/>
</dbReference>
<dbReference type="OrthoDB" id="1274094at2"/>
<name>A0A2S1YKZ5_9FLAO</name>
<evidence type="ECO:0000313" key="2">
    <source>
        <dbReference type="Proteomes" id="UP000245250"/>
    </source>
</evidence>